<gene>
    <name evidence="2" type="ORF">GCM10007053_00960</name>
</gene>
<dbReference type="AlphaFoldDB" id="A0A918XC60"/>
<dbReference type="Proteomes" id="UP000644693">
    <property type="component" value="Unassembled WGS sequence"/>
</dbReference>
<feature type="domain" description="Carboxylesterase type B" evidence="1">
    <location>
        <begin position="16"/>
        <end position="476"/>
    </location>
</feature>
<dbReference type="PANTHER" id="PTHR11559">
    <property type="entry name" value="CARBOXYLESTERASE"/>
    <property type="match status" value="1"/>
</dbReference>
<dbReference type="GO" id="GO:0016787">
    <property type="term" value="F:hydrolase activity"/>
    <property type="evidence" value="ECO:0007669"/>
    <property type="project" value="UniProtKB-KW"/>
</dbReference>
<dbReference type="Pfam" id="PF00135">
    <property type="entry name" value="COesterase"/>
    <property type="match status" value="1"/>
</dbReference>
<name>A0A918XC60_9GAMM</name>
<keyword evidence="3" id="KW-1185">Reference proteome</keyword>
<organism evidence="2 3">
    <name type="scientific">Parahalioglobus pacificus</name>
    <dbReference type="NCBI Taxonomy" id="930806"/>
    <lineage>
        <taxon>Bacteria</taxon>
        <taxon>Pseudomonadati</taxon>
        <taxon>Pseudomonadota</taxon>
        <taxon>Gammaproteobacteria</taxon>
        <taxon>Cellvibrionales</taxon>
        <taxon>Halieaceae</taxon>
        <taxon>Parahalioglobus</taxon>
    </lineage>
</organism>
<sequence>MPAWAQPPVLSANGVNYQGQWLQADQVQAFYGVPFAQPPVDDLRWQAPRPLHDVGPTAGRVLAHATQFAAACYQGPHIANWYRGVVESFGGDPDTVLQPPVAEDCLYLNIWAPAGAEPGSLPVIVYVHGGSNKGGFSFEPNYHGEHLAAQGVVVVSVAYRLGIFGFFSHPELQQSNFALLDIAAALRWVKAHVSAVGGDAGNITLVGESAGGNNIIHLIASDSSPELFQRAVVQSAGWAMDSRVTRAASLVTGEQADADLAGGKGLAALRQVSAQALLEHAERMALEFDPVVDGDTVTAPVADWLVSAGPLPDLLIGSNADEWKMYLDESASLTQWFEDSGLTPDQIAALSYELGEAALADERSALDRLITAQQFVCPSLALARQTRAAGAASYVYLFARQRAGEQAATMGAYHGAELPYVFNTHDSWLPTSAVDHAITERMMRAWLNFAAQGDPNPVSGDGLMWPEFDQRSLAYRLDTTDAVLPHRDSRLCQLLRL</sequence>
<dbReference type="RefSeq" id="WP_189474174.1">
    <property type="nucleotide sequence ID" value="NZ_BMYM01000001.1"/>
</dbReference>
<evidence type="ECO:0000313" key="3">
    <source>
        <dbReference type="Proteomes" id="UP000644693"/>
    </source>
</evidence>
<dbReference type="PROSITE" id="PS00941">
    <property type="entry name" value="CARBOXYLESTERASE_B_2"/>
    <property type="match status" value="1"/>
</dbReference>
<dbReference type="EMBL" id="BMYM01000001">
    <property type="protein sequence ID" value="GHD25335.1"/>
    <property type="molecule type" value="Genomic_DNA"/>
</dbReference>
<comment type="caution">
    <text evidence="2">The sequence shown here is derived from an EMBL/GenBank/DDBJ whole genome shotgun (WGS) entry which is preliminary data.</text>
</comment>
<dbReference type="Gene3D" id="3.40.50.1820">
    <property type="entry name" value="alpha/beta hydrolase"/>
    <property type="match status" value="1"/>
</dbReference>
<dbReference type="InterPro" id="IPR050309">
    <property type="entry name" value="Type-B_Carboxylest/Lipase"/>
</dbReference>
<reference evidence="2" key="2">
    <citation type="submission" date="2020-09" db="EMBL/GenBank/DDBJ databases">
        <authorList>
            <person name="Sun Q."/>
            <person name="Kim S."/>
        </authorList>
    </citation>
    <scope>NUCLEOTIDE SEQUENCE</scope>
    <source>
        <strain evidence="2">KCTC 23430</strain>
    </source>
</reference>
<reference evidence="2" key="1">
    <citation type="journal article" date="2014" name="Int. J. Syst. Evol. Microbiol.">
        <title>Complete genome sequence of Corynebacterium casei LMG S-19264T (=DSM 44701T), isolated from a smear-ripened cheese.</title>
        <authorList>
            <consortium name="US DOE Joint Genome Institute (JGI-PGF)"/>
            <person name="Walter F."/>
            <person name="Albersmeier A."/>
            <person name="Kalinowski J."/>
            <person name="Ruckert C."/>
        </authorList>
    </citation>
    <scope>NUCLEOTIDE SEQUENCE</scope>
    <source>
        <strain evidence="2">KCTC 23430</strain>
    </source>
</reference>
<accession>A0A918XC60</accession>
<dbReference type="InterPro" id="IPR029058">
    <property type="entry name" value="AB_hydrolase_fold"/>
</dbReference>
<evidence type="ECO:0000313" key="2">
    <source>
        <dbReference type="EMBL" id="GHD25335.1"/>
    </source>
</evidence>
<dbReference type="InterPro" id="IPR002018">
    <property type="entry name" value="CarbesteraseB"/>
</dbReference>
<dbReference type="InterPro" id="IPR019819">
    <property type="entry name" value="Carboxylesterase_B_CS"/>
</dbReference>
<dbReference type="SUPFAM" id="SSF53474">
    <property type="entry name" value="alpha/beta-Hydrolases"/>
    <property type="match status" value="1"/>
</dbReference>
<evidence type="ECO:0000259" key="1">
    <source>
        <dbReference type="Pfam" id="PF00135"/>
    </source>
</evidence>
<keyword evidence="2" id="KW-0378">Hydrolase</keyword>
<proteinExistence type="predicted"/>
<protein>
    <submittedName>
        <fullName evidence="2">Carboxylic ester hydrolase</fullName>
    </submittedName>
</protein>